<sequence length="235" mass="26707">MSPWLWRRKFTRDQGLDEDSEADPDLLNQLSESHDFFSEWLQQGQNAQLLSLNAVLSHFWSTSALVKSPTLEIRIWRFHADNSADRSQEFDFHVFCVADGGSIDWSPEIADWFNPHIRFIAVIVLKGADVFSTDSWTLCIVGSSSLDSKDAFLQVASWNGQVFRFFGVCSLYATVEQTTKDYQRDSVNDIQSHATNVIGWVYQGQSLDAFNEHDSYLGPFNGHVNGACIMKELHT</sequence>
<evidence type="ECO:0000313" key="1">
    <source>
        <dbReference type="EMBL" id="CAF9937153.1"/>
    </source>
</evidence>
<evidence type="ECO:0000313" key="2">
    <source>
        <dbReference type="Proteomes" id="UP000664521"/>
    </source>
</evidence>
<reference evidence="1" key="1">
    <citation type="submission" date="2021-03" db="EMBL/GenBank/DDBJ databases">
        <authorList>
            <person name="Tagirdzhanova G."/>
        </authorList>
    </citation>
    <scope>NUCLEOTIDE SEQUENCE</scope>
</reference>
<dbReference type="AlphaFoldDB" id="A0A8H3GC52"/>
<name>A0A8H3GC52_9LECA</name>
<keyword evidence="2" id="KW-1185">Reference proteome</keyword>
<comment type="caution">
    <text evidence="1">The sequence shown here is derived from an EMBL/GenBank/DDBJ whole genome shotgun (WGS) entry which is preliminary data.</text>
</comment>
<dbReference type="OrthoDB" id="6132182at2759"/>
<gene>
    <name evidence="1" type="ORF">HETSPECPRED_010578</name>
</gene>
<proteinExistence type="predicted"/>
<dbReference type="EMBL" id="CAJPDS010000098">
    <property type="protein sequence ID" value="CAF9937153.1"/>
    <property type="molecule type" value="Genomic_DNA"/>
</dbReference>
<accession>A0A8H3GC52</accession>
<dbReference type="Proteomes" id="UP000664521">
    <property type="component" value="Unassembled WGS sequence"/>
</dbReference>
<protein>
    <submittedName>
        <fullName evidence="1">Uncharacterized protein</fullName>
    </submittedName>
</protein>
<organism evidence="1 2">
    <name type="scientific">Heterodermia speciosa</name>
    <dbReference type="NCBI Taxonomy" id="116794"/>
    <lineage>
        <taxon>Eukaryota</taxon>
        <taxon>Fungi</taxon>
        <taxon>Dikarya</taxon>
        <taxon>Ascomycota</taxon>
        <taxon>Pezizomycotina</taxon>
        <taxon>Lecanoromycetes</taxon>
        <taxon>OSLEUM clade</taxon>
        <taxon>Lecanoromycetidae</taxon>
        <taxon>Caliciales</taxon>
        <taxon>Physciaceae</taxon>
        <taxon>Heterodermia</taxon>
    </lineage>
</organism>